<dbReference type="SUPFAM" id="SSF51197">
    <property type="entry name" value="Clavaminate synthase-like"/>
    <property type="match status" value="1"/>
</dbReference>
<evidence type="ECO:0000313" key="10">
    <source>
        <dbReference type="Proteomes" id="UP000198253"/>
    </source>
</evidence>
<gene>
    <name evidence="9" type="ORF">GA0070618_4389</name>
</gene>
<dbReference type="RefSeq" id="WP_094978028.1">
    <property type="nucleotide sequence ID" value="NZ_LT607413.1"/>
</dbReference>
<name>A0A1C4YUJ6_MICEC</name>
<dbReference type="Gene3D" id="1.10.10.10">
    <property type="entry name" value="Winged helix-like DNA-binding domain superfamily/Winged helix DNA-binding domain"/>
    <property type="match status" value="1"/>
</dbReference>
<feature type="compositionally biased region" description="Low complexity" evidence="6">
    <location>
        <begin position="357"/>
        <end position="369"/>
    </location>
</feature>
<dbReference type="SMART" id="SM01043">
    <property type="entry name" value="BTAD"/>
    <property type="match status" value="1"/>
</dbReference>
<evidence type="ECO:0000256" key="1">
    <source>
        <dbReference type="ARBA" id="ARBA00005820"/>
    </source>
</evidence>
<dbReference type="InterPro" id="IPR036388">
    <property type="entry name" value="WH-like_DNA-bd_sf"/>
</dbReference>
<evidence type="ECO:0000256" key="3">
    <source>
        <dbReference type="ARBA" id="ARBA00023125"/>
    </source>
</evidence>
<dbReference type="InterPro" id="IPR011990">
    <property type="entry name" value="TPR-like_helical_dom_sf"/>
</dbReference>
<dbReference type="InterPro" id="IPR016032">
    <property type="entry name" value="Sig_transdc_resp-reg_C-effctor"/>
</dbReference>
<dbReference type="InterPro" id="IPR041667">
    <property type="entry name" value="Cupin_8"/>
</dbReference>
<protein>
    <submittedName>
        <fullName evidence="9">DNA-binding transcriptional activator of the SARP family</fullName>
    </submittedName>
</protein>
<dbReference type="PROSITE" id="PS51755">
    <property type="entry name" value="OMPR_PHOB"/>
    <property type="match status" value="1"/>
</dbReference>
<dbReference type="Gene3D" id="1.25.40.10">
    <property type="entry name" value="Tetratricopeptide repeat domain"/>
    <property type="match status" value="1"/>
</dbReference>
<dbReference type="EMBL" id="LT607413">
    <property type="protein sequence ID" value="SCF24344.1"/>
    <property type="molecule type" value="Genomic_DNA"/>
</dbReference>
<evidence type="ECO:0000259" key="7">
    <source>
        <dbReference type="PROSITE" id="PS51184"/>
    </source>
</evidence>
<dbReference type="PANTHER" id="PTHR35807:SF1">
    <property type="entry name" value="TRANSCRIPTIONAL REGULATOR REDD"/>
    <property type="match status" value="1"/>
</dbReference>
<keyword evidence="2" id="KW-0805">Transcription regulation</keyword>
<accession>A0A1C4YUJ6</accession>
<dbReference type="SUPFAM" id="SSF48452">
    <property type="entry name" value="TPR-like"/>
    <property type="match status" value="1"/>
</dbReference>
<dbReference type="Pfam" id="PF13621">
    <property type="entry name" value="Cupin_8"/>
    <property type="match status" value="1"/>
</dbReference>
<keyword evidence="4" id="KW-0804">Transcription</keyword>
<feature type="domain" description="JmjC" evidence="7">
    <location>
        <begin position="546"/>
        <end position="713"/>
    </location>
</feature>
<dbReference type="AlphaFoldDB" id="A0A1C4YUJ6"/>
<evidence type="ECO:0000256" key="4">
    <source>
        <dbReference type="ARBA" id="ARBA00023163"/>
    </source>
</evidence>
<comment type="similarity">
    <text evidence="1">Belongs to the AfsR/DnrI/RedD regulatory family.</text>
</comment>
<dbReference type="CDD" id="cd15831">
    <property type="entry name" value="BTAD"/>
    <property type="match status" value="1"/>
</dbReference>
<dbReference type="SMART" id="SM00862">
    <property type="entry name" value="Trans_reg_C"/>
    <property type="match status" value="1"/>
</dbReference>
<dbReference type="GO" id="GO:0000160">
    <property type="term" value="P:phosphorelay signal transduction system"/>
    <property type="evidence" value="ECO:0007669"/>
    <property type="project" value="InterPro"/>
</dbReference>
<dbReference type="Proteomes" id="UP000198253">
    <property type="component" value="Chromosome I"/>
</dbReference>
<dbReference type="PROSITE" id="PS51184">
    <property type="entry name" value="JMJC"/>
    <property type="match status" value="1"/>
</dbReference>
<dbReference type="SMART" id="SM00558">
    <property type="entry name" value="JmjC"/>
    <property type="match status" value="1"/>
</dbReference>
<dbReference type="SUPFAM" id="SSF46894">
    <property type="entry name" value="C-terminal effector domain of the bipartite response regulators"/>
    <property type="match status" value="1"/>
</dbReference>
<keyword evidence="3 5" id="KW-0238">DNA-binding</keyword>
<dbReference type="GO" id="GO:0006355">
    <property type="term" value="P:regulation of DNA-templated transcription"/>
    <property type="evidence" value="ECO:0007669"/>
    <property type="project" value="InterPro"/>
</dbReference>
<sequence>MADVQFSVLGPLTAYRDGARVGLGGRRQRMVLATLLAARGRMLPAERLRELVWSDGGRTAGPATLHGYVAGLRRALEPDRPPRSPSTVLLREGPGYAVRVRAEQVDAERFTALVANGVTMLRRGRPAAVVTTLTGALGLWRGPAYADLAQASFVLPEIARLDGLRAAATETRLTAMLALGRHTEVLGELEALVLEQPLRERGWELLAIALYRTGRQGDALTVVRRARTRIARDLGLDPGAGLLRLEAAILGQDASLDLPAGRAVLPWAPSSSGRSWWVPRRTAEDPSGIPADDGTVEHTTIHCDGRHHAWAATDDQRRAGVRGQRQEQLRRLRRAVERTYPAAAAPAGRRRIRRAGRGAPRPGGVPIAGIPMTRTAAELAGLTPQWRAWTAENLALGVPAGEVREALLAAGLSGSVVDEELTRALDHPYFQACLRLAREYAWQESLLDFYGDLRSAQLAGGLERRVGLCAAEFFDRYYFANRPVILAGAVDDWPARRQWSPTSLRDRLGEVEVEVMTGRDGNPEHGWQHDAHRTRMTFADYLTMVETGGETNDYYMVARNDNWQHGLKPLAQDIRPVPGIIDPVLLPEAVTLLLGPAGTVTNLHHDNMNILLCQVMGRKRVRLVPSYQRSRVYPRGGTYSHVDAELPDLDQYPLYGQATVLAEVLEPGDALFVPAGWWHWVRALDISATVSLHHFQVPPGNHYLHPPLVRADP</sequence>
<dbReference type="InterPro" id="IPR005158">
    <property type="entry name" value="BTAD"/>
</dbReference>
<dbReference type="Pfam" id="PF03704">
    <property type="entry name" value="BTAD"/>
    <property type="match status" value="1"/>
</dbReference>
<evidence type="ECO:0000256" key="2">
    <source>
        <dbReference type="ARBA" id="ARBA00023015"/>
    </source>
</evidence>
<evidence type="ECO:0000313" key="9">
    <source>
        <dbReference type="EMBL" id="SCF24344.1"/>
    </source>
</evidence>
<proteinExistence type="inferred from homology"/>
<dbReference type="InterPro" id="IPR003347">
    <property type="entry name" value="JmjC_dom"/>
</dbReference>
<dbReference type="PANTHER" id="PTHR35807">
    <property type="entry name" value="TRANSCRIPTIONAL REGULATOR REDD-RELATED"/>
    <property type="match status" value="1"/>
</dbReference>
<dbReference type="GO" id="GO:0003677">
    <property type="term" value="F:DNA binding"/>
    <property type="evidence" value="ECO:0007669"/>
    <property type="project" value="UniProtKB-UniRule"/>
</dbReference>
<feature type="domain" description="OmpR/PhoB-type" evidence="8">
    <location>
        <begin position="1"/>
        <end position="100"/>
    </location>
</feature>
<dbReference type="Gene3D" id="2.60.120.650">
    <property type="entry name" value="Cupin"/>
    <property type="match status" value="1"/>
</dbReference>
<feature type="region of interest" description="Disordered" evidence="6">
    <location>
        <begin position="346"/>
        <end position="369"/>
    </location>
</feature>
<dbReference type="Pfam" id="PF00486">
    <property type="entry name" value="Trans_reg_C"/>
    <property type="match status" value="1"/>
</dbReference>
<feature type="DNA-binding region" description="OmpR/PhoB-type" evidence="5">
    <location>
        <begin position="1"/>
        <end position="100"/>
    </location>
</feature>
<keyword evidence="10" id="KW-1185">Reference proteome</keyword>
<dbReference type="OrthoDB" id="9764016at2"/>
<dbReference type="InParanoid" id="A0A1C4YUJ6"/>
<evidence type="ECO:0000259" key="8">
    <source>
        <dbReference type="PROSITE" id="PS51755"/>
    </source>
</evidence>
<reference evidence="10" key="1">
    <citation type="submission" date="2016-06" db="EMBL/GenBank/DDBJ databases">
        <authorList>
            <person name="Varghese N."/>
            <person name="Submissions Spin"/>
        </authorList>
    </citation>
    <scope>NUCLEOTIDE SEQUENCE [LARGE SCALE GENOMIC DNA]</scope>
    <source>
        <strain evidence="10">DSM 43816</strain>
    </source>
</reference>
<dbReference type="InterPro" id="IPR001867">
    <property type="entry name" value="OmpR/PhoB-type_DNA-bd"/>
</dbReference>
<evidence type="ECO:0000256" key="5">
    <source>
        <dbReference type="PROSITE-ProRule" id="PRU01091"/>
    </source>
</evidence>
<organism evidence="9 10">
    <name type="scientific">Micromonospora echinospora</name>
    <name type="common">Micromonospora purpurea</name>
    <dbReference type="NCBI Taxonomy" id="1877"/>
    <lineage>
        <taxon>Bacteria</taxon>
        <taxon>Bacillati</taxon>
        <taxon>Actinomycetota</taxon>
        <taxon>Actinomycetes</taxon>
        <taxon>Micromonosporales</taxon>
        <taxon>Micromonosporaceae</taxon>
        <taxon>Micromonospora</taxon>
    </lineage>
</organism>
<evidence type="ECO:0000256" key="6">
    <source>
        <dbReference type="SAM" id="MobiDB-lite"/>
    </source>
</evidence>
<dbReference type="InterPro" id="IPR051677">
    <property type="entry name" value="AfsR-DnrI-RedD_regulator"/>
</dbReference>